<protein>
    <recommendedName>
        <fullName evidence="5">DUF115 domain-containing protein</fullName>
    </recommendedName>
</protein>
<dbReference type="PANTHER" id="PTHR41786">
    <property type="entry name" value="MOTILITY ACCESSORY FACTOR MAF"/>
    <property type="match status" value="1"/>
</dbReference>
<reference evidence="3 4" key="1">
    <citation type="journal article" date="2015" name="Int. J. Syst. Evol. Microbiol.">
        <title>Tumebacillus algifaecis sp. nov., isolated from decomposing algal scum.</title>
        <authorList>
            <person name="Wu Y.F."/>
            <person name="Zhang B."/>
            <person name="Xing P."/>
            <person name="Wu Q.L."/>
            <person name="Liu S.J."/>
        </authorList>
    </citation>
    <scope>NUCLEOTIDE SEQUENCE [LARGE SCALE GENOMIC DNA]</scope>
    <source>
        <strain evidence="3 4">THMBR28</strain>
    </source>
</reference>
<dbReference type="PANTHER" id="PTHR41786:SF1">
    <property type="entry name" value="6-HYDROXYMETHYLPTERIN DIPHOSPHOKINASE MPTE-LIKE DOMAIN-CONTAINING PROTEIN"/>
    <property type="match status" value="1"/>
</dbReference>
<evidence type="ECO:0000313" key="3">
    <source>
        <dbReference type="EMBL" id="ASS73942.1"/>
    </source>
</evidence>
<evidence type="ECO:0008006" key="5">
    <source>
        <dbReference type="Google" id="ProtNLM"/>
    </source>
</evidence>
<keyword evidence="4" id="KW-1185">Reference proteome</keyword>
<sequence>MPKRVCPNYRASWIQWGRSRRMSGFLEQNEAALRERSVLFDHYIAQKHSAGQSVRVELSKAGVPTLFTEGEGQSGYLYSRYQPLVEAERWATAQKVDARGQLVYGLGLGYHLRALRAATGDKIPLFVVEPSWDIFLAAMEATDLTDLLRDPHLMLSVGPEMRRAAKDAAYFIGQHLFAVEWLEWPAYRRSFPQAMQLFTEATTVEVKDVRIEQNTILFFQKEWPRNLLYNLDKILKNPGINHLRDKITGRPAVIVSAGPSLSKNIELLHEMKGKAAILCVDTAYRVLQQRGIRPDLIFALDGSDKNYKHFTGVQPEGVPLVFLPAAHHKIVEEYGEKTFTSNVNDQFLRDALQEVEPKGAISHSGSVATLAFETACLMGAEPIIFIGQDLAYPGGQAYAPGTMFETMTKSIEDGRLMMHVEGVDGQPVLTDASLDKYRRYFEERIEELAEEHLFIDATEGGAKIAGTEITTLWDVIERFCQEEFDFEQVIEAAAAPTGEDLEPARQTLRKMRRTLHQIARLNRIALLKNRDLRDLYKVRRLRVGKVEDMSAELDRLEQLIKRLNEKKWLDTVMQSLILYLTEGKMAQAPEQESEHAKAMRVTENAEILYHGMLEAAEEIKSHVNVALDRIGEENKQGEDVR</sequence>
<dbReference type="Pfam" id="PF20157">
    <property type="entry name" value="Maf_flag10_N"/>
    <property type="match status" value="1"/>
</dbReference>
<gene>
    <name evidence="3" type="ORF">CIG75_02400</name>
</gene>
<proteinExistence type="predicted"/>
<dbReference type="EMBL" id="CP022657">
    <property type="protein sequence ID" value="ASS73942.1"/>
    <property type="molecule type" value="Genomic_DNA"/>
</dbReference>
<feature type="domain" description="Glycosyltransferase Maf N-terminal" evidence="2">
    <location>
        <begin position="98"/>
        <end position="149"/>
    </location>
</feature>
<dbReference type="Pfam" id="PF01973">
    <property type="entry name" value="MptE-like"/>
    <property type="match status" value="1"/>
</dbReference>
<dbReference type="InterPro" id="IPR045376">
    <property type="entry name" value="Maf_N"/>
</dbReference>
<accession>A0A223CXB7</accession>
<dbReference type="AlphaFoldDB" id="A0A223CXB7"/>
<dbReference type="KEGG" id="tab:CIG75_02400"/>
<name>A0A223CXB7_9BACL</name>
<dbReference type="Proteomes" id="UP000214688">
    <property type="component" value="Chromosome"/>
</dbReference>
<evidence type="ECO:0000259" key="2">
    <source>
        <dbReference type="Pfam" id="PF20157"/>
    </source>
</evidence>
<evidence type="ECO:0000313" key="4">
    <source>
        <dbReference type="Proteomes" id="UP000214688"/>
    </source>
</evidence>
<organism evidence="3 4">
    <name type="scientific">Tumebacillus algifaecis</name>
    <dbReference type="NCBI Taxonomy" id="1214604"/>
    <lineage>
        <taxon>Bacteria</taxon>
        <taxon>Bacillati</taxon>
        <taxon>Bacillota</taxon>
        <taxon>Bacilli</taxon>
        <taxon>Bacillales</taxon>
        <taxon>Alicyclobacillaceae</taxon>
        <taxon>Tumebacillus</taxon>
    </lineage>
</organism>
<dbReference type="InterPro" id="IPR002826">
    <property type="entry name" value="MptE-like"/>
</dbReference>
<feature type="domain" description="6-hydroxymethylpterin diphosphokinase MptE-like" evidence="1">
    <location>
        <begin position="226"/>
        <end position="393"/>
    </location>
</feature>
<evidence type="ECO:0000259" key="1">
    <source>
        <dbReference type="Pfam" id="PF01973"/>
    </source>
</evidence>